<sequence length="39" mass="4371">MLSSLTLVKIFLKIHRRPGPLKKCAGKILDTQKAAGHHY</sequence>
<protein>
    <submittedName>
        <fullName evidence="1">Uncharacterized protein</fullName>
    </submittedName>
</protein>
<dbReference type="PATRIC" id="fig|1398.21.peg.1586"/>
<accession>A0A133L058</accession>
<reference evidence="2" key="1">
    <citation type="submission" date="2016-01" db="EMBL/GenBank/DDBJ databases">
        <authorList>
            <person name="Mitreva M."/>
            <person name="Pepin K.H."/>
            <person name="Mihindukulasuriya K.A."/>
            <person name="Fulton R."/>
            <person name="Fronick C."/>
            <person name="O'Laughlin M."/>
            <person name="Miner T."/>
            <person name="Herter B."/>
            <person name="Rosa B.A."/>
            <person name="Cordes M."/>
            <person name="Tomlinson C."/>
            <person name="Wollam A."/>
            <person name="Palsikar V.B."/>
            <person name="Mardis E.R."/>
            <person name="Wilson R.K."/>
        </authorList>
    </citation>
    <scope>NUCLEOTIDE SEQUENCE [LARGE SCALE GENOMIC DNA]</scope>
    <source>
        <strain evidence="2">GED7749B</strain>
    </source>
</reference>
<evidence type="ECO:0000313" key="1">
    <source>
        <dbReference type="EMBL" id="KWZ84910.1"/>
    </source>
</evidence>
<dbReference type="AlphaFoldDB" id="A0A133L058"/>
<dbReference type="EMBL" id="LRPN01000024">
    <property type="protein sequence ID" value="KWZ84910.1"/>
    <property type="molecule type" value="Genomic_DNA"/>
</dbReference>
<name>A0A133L058_HEYCO</name>
<dbReference type="Proteomes" id="UP000070376">
    <property type="component" value="Unassembled WGS sequence"/>
</dbReference>
<gene>
    <name evidence="1" type="ORF">HMPREF3213_00657</name>
</gene>
<comment type="caution">
    <text evidence="1">The sequence shown here is derived from an EMBL/GenBank/DDBJ whole genome shotgun (WGS) entry which is preliminary data.</text>
</comment>
<evidence type="ECO:0000313" key="2">
    <source>
        <dbReference type="Proteomes" id="UP000070376"/>
    </source>
</evidence>
<proteinExistence type="predicted"/>
<organism evidence="1 2">
    <name type="scientific">Heyndrickxia coagulans</name>
    <name type="common">Weizmannia coagulans</name>
    <dbReference type="NCBI Taxonomy" id="1398"/>
    <lineage>
        <taxon>Bacteria</taxon>
        <taxon>Bacillati</taxon>
        <taxon>Bacillota</taxon>
        <taxon>Bacilli</taxon>
        <taxon>Bacillales</taxon>
        <taxon>Bacillaceae</taxon>
        <taxon>Heyndrickxia</taxon>
    </lineage>
</organism>